<keyword evidence="5" id="KW-1185">Reference proteome</keyword>
<protein>
    <submittedName>
        <fullName evidence="4">Symporter</fullName>
    </submittedName>
</protein>
<comment type="caution">
    <text evidence="4">The sequence shown here is derived from an EMBL/GenBank/DDBJ whole genome shotgun (WGS) entry which is preliminary data.</text>
</comment>
<dbReference type="InterPro" id="IPR002656">
    <property type="entry name" value="Acyl_transf_3_dom"/>
</dbReference>
<feature type="transmembrane region" description="Helical" evidence="2">
    <location>
        <begin position="217"/>
        <end position="239"/>
    </location>
</feature>
<dbReference type="Proteomes" id="UP000287609">
    <property type="component" value="Unassembled WGS sequence"/>
</dbReference>
<sequence length="302" mass="34897">MKLPVGQGISNMMNMKGPWELALMSLMPLCTNLWWYMTSYAIFLLFLPFLQEGIRKIGQKAHGSLAAVMLVIWGFAGMLYWPQMQFNLTWSNVFVFIYWFVLISYYKWYMKEFSKSTLWKMIGVSLTVEFVYWAGFSLLFEATGKYADGQKFIFDQFKLPTMVIGFAIFLLVKDVHFYSRAVNWIAQSAVSVFLIHFYPPVYVWWTQQLFPLHEMYASQFPILSVLGVVALVWATCLVLDMVRHVIFQFTFDRNTGALFDRVYAAIARAWERSKDKRAARAQAASEHGSEVTNGQVPIADAA</sequence>
<gene>
    <name evidence="4" type="ORF">D2E26_0066</name>
</gene>
<keyword evidence="2" id="KW-1133">Transmembrane helix</keyword>
<evidence type="ECO:0000256" key="1">
    <source>
        <dbReference type="SAM" id="MobiDB-lite"/>
    </source>
</evidence>
<feature type="transmembrane region" description="Helical" evidence="2">
    <location>
        <begin position="62"/>
        <end position="82"/>
    </location>
</feature>
<dbReference type="AlphaFoldDB" id="A0A430FRM9"/>
<feature type="transmembrane region" description="Helical" evidence="2">
    <location>
        <begin position="184"/>
        <end position="205"/>
    </location>
</feature>
<evidence type="ECO:0000259" key="3">
    <source>
        <dbReference type="Pfam" id="PF01757"/>
    </source>
</evidence>
<name>A0A430FRM9_9BIFI</name>
<feature type="transmembrane region" description="Helical" evidence="2">
    <location>
        <begin position="88"/>
        <end position="106"/>
    </location>
</feature>
<feature type="transmembrane region" description="Helical" evidence="2">
    <location>
        <begin position="33"/>
        <end position="50"/>
    </location>
</feature>
<dbReference type="EMBL" id="QXGM01000001">
    <property type="protein sequence ID" value="RSX55503.1"/>
    <property type="molecule type" value="Genomic_DNA"/>
</dbReference>
<proteinExistence type="predicted"/>
<feature type="region of interest" description="Disordered" evidence="1">
    <location>
        <begin position="280"/>
        <end position="302"/>
    </location>
</feature>
<feature type="transmembrane region" description="Helical" evidence="2">
    <location>
        <begin position="118"/>
        <end position="140"/>
    </location>
</feature>
<keyword evidence="2" id="KW-0472">Membrane</keyword>
<keyword evidence="2" id="KW-0812">Transmembrane</keyword>
<evidence type="ECO:0000313" key="5">
    <source>
        <dbReference type="Proteomes" id="UP000287609"/>
    </source>
</evidence>
<evidence type="ECO:0000256" key="2">
    <source>
        <dbReference type="SAM" id="Phobius"/>
    </source>
</evidence>
<reference evidence="4 5" key="1">
    <citation type="submission" date="2018-09" db="EMBL/GenBank/DDBJ databases">
        <title>Characterization of the phylogenetic diversity of five novel species belonging to the genus Bifidobacterium.</title>
        <authorList>
            <person name="Lugli G.A."/>
            <person name="Duranti S."/>
            <person name="Milani C."/>
        </authorList>
    </citation>
    <scope>NUCLEOTIDE SEQUENCE [LARGE SCALE GENOMIC DNA]</scope>
    <source>
        <strain evidence="4 5">2036B</strain>
    </source>
</reference>
<feature type="domain" description="Acyltransferase 3" evidence="3">
    <location>
        <begin position="23"/>
        <end position="234"/>
    </location>
</feature>
<evidence type="ECO:0000313" key="4">
    <source>
        <dbReference type="EMBL" id="RSX55503.1"/>
    </source>
</evidence>
<feature type="transmembrane region" description="Helical" evidence="2">
    <location>
        <begin position="152"/>
        <end position="172"/>
    </location>
</feature>
<dbReference type="Pfam" id="PF01757">
    <property type="entry name" value="Acyl_transf_3"/>
    <property type="match status" value="1"/>
</dbReference>
<accession>A0A430FRM9</accession>
<organism evidence="4 5">
    <name type="scientific">Bifidobacterium dolichotidis</name>
    <dbReference type="NCBI Taxonomy" id="2306976"/>
    <lineage>
        <taxon>Bacteria</taxon>
        <taxon>Bacillati</taxon>
        <taxon>Actinomycetota</taxon>
        <taxon>Actinomycetes</taxon>
        <taxon>Bifidobacteriales</taxon>
        <taxon>Bifidobacteriaceae</taxon>
        <taxon>Bifidobacterium</taxon>
    </lineage>
</organism>
<dbReference type="GO" id="GO:0016747">
    <property type="term" value="F:acyltransferase activity, transferring groups other than amino-acyl groups"/>
    <property type="evidence" value="ECO:0007669"/>
    <property type="project" value="InterPro"/>
</dbReference>